<dbReference type="Proteomes" id="UP001189429">
    <property type="component" value="Unassembled WGS sequence"/>
</dbReference>
<feature type="region of interest" description="Disordered" evidence="1">
    <location>
        <begin position="74"/>
        <end position="97"/>
    </location>
</feature>
<organism evidence="2 3">
    <name type="scientific">Prorocentrum cordatum</name>
    <dbReference type="NCBI Taxonomy" id="2364126"/>
    <lineage>
        <taxon>Eukaryota</taxon>
        <taxon>Sar</taxon>
        <taxon>Alveolata</taxon>
        <taxon>Dinophyceae</taxon>
        <taxon>Prorocentrales</taxon>
        <taxon>Prorocentraceae</taxon>
        <taxon>Prorocentrum</taxon>
    </lineage>
</organism>
<name>A0ABN9QSE9_9DINO</name>
<dbReference type="EMBL" id="CAUYUJ010004324">
    <property type="protein sequence ID" value="CAK0809146.1"/>
    <property type="molecule type" value="Genomic_DNA"/>
</dbReference>
<reference evidence="2" key="1">
    <citation type="submission" date="2023-10" db="EMBL/GenBank/DDBJ databases">
        <authorList>
            <person name="Chen Y."/>
            <person name="Shah S."/>
            <person name="Dougan E. K."/>
            <person name="Thang M."/>
            <person name="Chan C."/>
        </authorList>
    </citation>
    <scope>NUCLEOTIDE SEQUENCE [LARGE SCALE GENOMIC DNA]</scope>
</reference>
<keyword evidence="3" id="KW-1185">Reference proteome</keyword>
<protein>
    <submittedName>
        <fullName evidence="2">Uncharacterized protein</fullName>
    </submittedName>
</protein>
<evidence type="ECO:0000313" key="3">
    <source>
        <dbReference type="Proteomes" id="UP001189429"/>
    </source>
</evidence>
<gene>
    <name evidence="2" type="ORF">PCOR1329_LOCUS14467</name>
</gene>
<evidence type="ECO:0000256" key="1">
    <source>
        <dbReference type="SAM" id="MobiDB-lite"/>
    </source>
</evidence>
<accession>A0ABN9QSE9</accession>
<proteinExistence type="predicted"/>
<evidence type="ECO:0000313" key="2">
    <source>
        <dbReference type="EMBL" id="CAK0809146.1"/>
    </source>
</evidence>
<sequence length="302" mass="34541">MAAEVHTGASAPGHIKNVPVEFGIRKTTNGSGYEAQAVMAFGGFPLTAEFVRKANEAERVRRKQVRRRRAAALRRQEAAAQRVAASGGGGGPRPPATVPPRSALVAYQEEVRQAGAGRYVIEAYQDSDSDDDDANSSDFPDEGTVSYDYGHRWRRSCRDWDHGKRDFAWGCGWRRRHDEATETAHVAPDVHGRSLAWSDEYGHWRDRSWRDWDHGQSDSEWDRGWHRRHDEATETAHVAPDVHGRSLAWSHDYGHRWDRSWRDWDHGQRDSEWDCGWHRRHDVATKTVHDALDVHGRSLAWK</sequence>
<comment type="caution">
    <text evidence="2">The sequence shown here is derived from an EMBL/GenBank/DDBJ whole genome shotgun (WGS) entry which is preliminary data.</text>
</comment>